<dbReference type="Proteomes" id="UP001189429">
    <property type="component" value="Unassembled WGS sequence"/>
</dbReference>
<name>A0ABN9PNZ4_9DINO</name>
<evidence type="ECO:0000313" key="3">
    <source>
        <dbReference type="Proteomes" id="UP001189429"/>
    </source>
</evidence>
<dbReference type="EMBL" id="CAUYUJ010001219">
    <property type="protein sequence ID" value="CAK0794827.1"/>
    <property type="molecule type" value="Genomic_DNA"/>
</dbReference>
<keyword evidence="3" id="KW-1185">Reference proteome</keyword>
<sequence>MRLKATDARRSSDARGEPAARGSSPERASDVIVGVPPPRAWTRGARGGTREEELARSTREEEGQEEERSAGALSSASPCSARRRGSFALSSGCTVRPLRKSRGGRPRLAAEAAEALPGLPLLAGRGDAAPPPWIFATLHHGCICTRRAPLIRCARPPAARTDGWQFNV</sequence>
<proteinExistence type="predicted"/>
<accession>A0ABN9PNZ4</accession>
<gene>
    <name evidence="2" type="ORF">PCOR1329_LOCUS4688</name>
</gene>
<comment type="caution">
    <text evidence="2">The sequence shown here is derived from an EMBL/GenBank/DDBJ whole genome shotgun (WGS) entry which is preliminary data.</text>
</comment>
<reference evidence="2" key="1">
    <citation type="submission" date="2023-10" db="EMBL/GenBank/DDBJ databases">
        <authorList>
            <person name="Chen Y."/>
            <person name="Shah S."/>
            <person name="Dougan E. K."/>
            <person name="Thang M."/>
            <person name="Chan C."/>
        </authorList>
    </citation>
    <scope>NUCLEOTIDE SEQUENCE [LARGE SCALE GENOMIC DNA]</scope>
</reference>
<evidence type="ECO:0000313" key="2">
    <source>
        <dbReference type="EMBL" id="CAK0794827.1"/>
    </source>
</evidence>
<evidence type="ECO:0000256" key="1">
    <source>
        <dbReference type="SAM" id="MobiDB-lite"/>
    </source>
</evidence>
<feature type="compositionally biased region" description="Basic and acidic residues" evidence="1">
    <location>
        <begin position="48"/>
        <end position="69"/>
    </location>
</feature>
<organism evidence="2 3">
    <name type="scientific">Prorocentrum cordatum</name>
    <dbReference type="NCBI Taxonomy" id="2364126"/>
    <lineage>
        <taxon>Eukaryota</taxon>
        <taxon>Sar</taxon>
        <taxon>Alveolata</taxon>
        <taxon>Dinophyceae</taxon>
        <taxon>Prorocentrales</taxon>
        <taxon>Prorocentraceae</taxon>
        <taxon>Prorocentrum</taxon>
    </lineage>
</organism>
<feature type="region of interest" description="Disordered" evidence="1">
    <location>
        <begin position="1"/>
        <end position="84"/>
    </location>
</feature>
<feature type="compositionally biased region" description="Basic and acidic residues" evidence="1">
    <location>
        <begin position="1"/>
        <end position="18"/>
    </location>
</feature>
<protein>
    <submittedName>
        <fullName evidence="2">Uncharacterized protein</fullName>
    </submittedName>
</protein>